<gene>
    <name evidence="2" type="ORF">ENR64_14975</name>
</gene>
<evidence type="ECO:0000313" key="2">
    <source>
        <dbReference type="EMBL" id="HFM99026.1"/>
    </source>
</evidence>
<sequence>MTLTIDRGAIASGMGDPLFEPPVTLVLQPTGELNQSTSSGFQTQLEAAIAQAQEAVIVDLIWVEQVDRHGICALINGLVKANTLGKILSIQSMSNPVRVAFEQEWTRQQELNCGGWDVQFEQGLELFLSHHLAA</sequence>
<comment type="caution">
    <text evidence="2">The sequence shown here is derived from an EMBL/GenBank/DDBJ whole genome shotgun (WGS) entry which is preliminary data.</text>
</comment>
<dbReference type="PROSITE" id="PS50801">
    <property type="entry name" value="STAS"/>
    <property type="match status" value="1"/>
</dbReference>
<organism evidence="2">
    <name type="scientific">Oscillatoriales cyanobacterium SpSt-418</name>
    <dbReference type="NCBI Taxonomy" id="2282169"/>
    <lineage>
        <taxon>Bacteria</taxon>
        <taxon>Bacillati</taxon>
        <taxon>Cyanobacteriota</taxon>
        <taxon>Cyanophyceae</taxon>
        <taxon>Oscillatoriophycideae</taxon>
        <taxon>Oscillatoriales</taxon>
    </lineage>
</organism>
<name>A0A7C3KEV0_9CYAN</name>
<dbReference type="InterPro" id="IPR002645">
    <property type="entry name" value="STAS_dom"/>
</dbReference>
<protein>
    <recommendedName>
        <fullName evidence="1">STAS domain-containing protein</fullName>
    </recommendedName>
</protein>
<accession>A0A7C3KEV0</accession>
<dbReference type="InterPro" id="IPR036513">
    <property type="entry name" value="STAS_dom_sf"/>
</dbReference>
<dbReference type="Gene3D" id="3.30.750.24">
    <property type="entry name" value="STAS domain"/>
    <property type="match status" value="1"/>
</dbReference>
<dbReference type="AlphaFoldDB" id="A0A7C3KEV0"/>
<dbReference type="SUPFAM" id="SSF52091">
    <property type="entry name" value="SpoIIaa-like"/>
    <property type="match status" value="1"/>
</dbReference>
<feature type="domain" description="STAS" evidence="1">
    <location>
        <begin position="25"/>
        <end position="102"/>
    </location>
</feature>
<evidence type="ECO:0000259" key="1">
    <source>
        <dbReference type="PROSITE" id="PS50801"/>
    </source>
</evidence>
<dbReference type="EMBL" id="DSRU01000222">
    <property type="protein sequence ID" value="HFM99026.1"/>
    <property type="molecule type" value="Genomic_DNA"/>
</dbReference>
<proteinExistence type="predicted"/>
<reference evidence="2" key="1">
    <citation type="journal article" date="2020" name="mSystems">
        <title>Genome- and Community-Level Interaction Insights into Carbon Utilization and Element Cycling Functions of Hydrothermarchaeota in Hydrothermal Sediment.</title>
        <authorList>
            <person name="Zhou Z."/>
            <person name="Liu Y."/>
            <person name="Xu W."/>
            <person name="Pan J."/>
            <person name="Luo Z.H."/>
            <person name="Li M."/>
        </authorList>
    </citation>
    <scope>NUCLEOTIDE SEQUENCE [LARGE SCALE GENOMIC DNA]</scope>
    <source>
        <strain evidence="2">SpSt-418</strain>
    </source>
</reference>